<accession>A0A455W3M7</accession>
<reference evidence="1" key="1">
    <citation type="submission" date="2019-03" db="EMBL/GenBank/DDBJ databases">
        <title>Whole genome analysis of nitrate-reducing bacteria Marinobacter hydrocarbonoclasticus YB03.</title>
        <authorList>
            <person name="Azam A.H."/>
            <person name="Yuk S.R."/>
            <person name="Kamarisima K."/>
            <person name="Miyanaga K."/>
            <person name="Tanji Y."/>
        </authorList>
    </citation>
    <scope>NUCLEOTIDE SEQUENCE</scope>
    <source>
        <strain evidence="1">YB03</strain>
    </source>
</reference>
<evidence type="ECO:0000313" key="1">
    <source>
        <dbReference type="EMBL" id="BBJ03769.1"/>
    </source>
</evidence>
<proteinExistence type="predicted"/>
<name>A0A455W3M7_MARNT</name>
<gene>
    <name evidence="1" type="ORF">YBY_16170</name>
</gene>
<protein>
    <submittedName>
        <fullName evidence="1">Uncharacterized protein</fullName>
    </submittedName>
</protein>
<sequence>MPHLTTIKEQARAEFEKAVIEPRGYSNERDQNGLYVQEGLQTKWRMYCQGFCDATEQPGANAFIPIDPRNSRPLVTNQMKADCIGEFEFTIQDACGECIDTGADEDCEVCQGGIEYERKVTVPWNTCKQIYKRMAESAAAGFTQSNEQGDYREYLEWAESVIEELDPHGIGIYPEDLAKAAMALPSHGITQLAVPKGWKLVPIQMTDEMWDAARAGQSCTTDLIWKRALEAAPEPPPYVKGTEQERQCSHCGGFTDLCDDCGYETNPEASGQKDSQLTECDWCHEKYPDEMLQNETQSGDSICNSCVEKLDRDEGQRNSFGGPA</sequence>
<dbReference type="EMBL" id="AP019537">
    <property type="protein sequence ID" value="BBJ03769.1"/>
    <property type="molecule type" value="Genomic_DNA"/>
</dbReference>
<organism evidence="1">
    <name type="scientific">Marinobacter nauticus</name>
    <name type="common">Marinobacter hydrocarbonoclasticus</name>
    <name type="synonym">Marinobacter aquaeolei</name>
    <dbReference type="NCBI Taxonomy" id="2743"/>
    <lineage>
        <taxon>Bacteria</taxon>
        <taxon>Pseudomonadati</taxon>
        <taxon>Pseudomonadota</taxon>
        <taxon>Gammaproteobacteria</taxon>
        <taxon>Pseudomonadales</taxon>
        <taxon>Marinobacteraceae</taxon>
        <taxon>Marinobacter</taxon>
    </lineage>
</organism>
<dbReference type="AlphaFoldDB" id="A0A455W3M7"/>